<keyword evidence="2" id="KW-1185">Reference proteome</keyword>
<dbReference type="OrthoDB" id="3642406at2759"/>
<gene>
    <name evidence="1" type="ORF">CLAFUR5_14212</name>
</gene>
<dbReference type="AlphaFoldDB" id="A0A9Q8UWI0"/>
<dbReference type="KEGG" id="ffu:CLAFUR5_14212"/>
<dbReference type="Proteomes" id="UP000756132">
    <property type="component" value="Chromosome 13"/>
</dbReference>
<dbReference type="EMBL" id="CP090175">
    <property type="protein sequence ID" value="UJO25028.1"/>
    <property type="molecule type" value="Genomic_DNA"/>
</dbReference>
<sequence length="215" mass="24923">MSQTTFTTPRIVHNMRSTEVFAYPACGGHVRKTVSRVELDWIGLTVVSGDELSDESTPIAVNKDRAHRDHHAEDAFALRLMQIGGRWWPSQKFYRHHRTSDYPYGYHYPPDLDVGITSEGGILILRTRGEDYKFIHMPDDVPMKPDTWSRLRLCSSMRERCSVLRAFGAMAYTSMHNCPELPSILEEGIAESWRYEELMNRMDSTEYLDWWLSSS</sequence>
<accession>A0A9Q8UWI0</accession>
<name>A0A9Q8UWI0_PASFU</name>
<evidence type="ECO:0000313" key="2">
    <source>
        <dbReference type="Proteomes" id="UP000756132"/>
    </source>
</evidence>
<reference evidence="1" key="2">
    <citation type="journal article" date="2022" name="Microb. Genom.">
        <title>A chromosome-scale genome assembly of the tomato pathogen Cladosporium fulvum reveals a compartmentalized genome architecture and the presence of a dispensable chromosome.</title>
        <authorList>
            <person name="Zaccaron A.Z."/>
            <person name="Chen L.H."/>
            <person name="Samaras A."/>
            <person name="Stergiopoulos I."/>
        </authorList>
    </citation>
    <scope>NUCLEOTIDE SEQUENCE</scope>
    <source>
        <strain evidence="1">Race5_Kim</strain>
    </source>
</reference>
<evidence type="ECO:0000313" key="1">
    <source>
        <dbReference type="EMBL" id="UJO25028.1"/>
    </source>
</evidence>
<organism evidence="1 2">
    <name type="scientific">Passalora fulva</name>
    <name type="common">Tomato leaf mold</name>
    <name type="synonym">Cladosporium fulvum</name>
    <dbReference type="NCBI Taxonomy" id="5499"/>
    <lineage>
        <taxon>Eukaryota</taxon>
        <taxon>Fungi</taxon>
        <taxon>Dikarya</taxon>
        <taxon>Ascomycota</taxon>
        <taxon>Pezizomycotina</taxon>
        <taxon>Dothideomycetes</taxon>
        <taxon>Dothideomycetidae</taxon>
        <taxon>Mycosphaerellales</taxon>
        <taxon>Mycosphaerellaceae</taxon>
        <taxon>Fulvia</taxon>
    </lineage>
</organism>
<dbReference type="GeneID" id="71994090"/>
<dbReference type="RefSeq" id="XP_047769394.1">
    <property type="nucleotide sequence ID" value="XM_047913360.1"/>
</dbReference>
<protein>
    <submittedName>
        <fullName evidence="1">Uncharacterized protein</fullName>
    </submittedName>
</protein>
<reference evidence="1" key="1">
    <citation type="submission" date="2021-12" db="EMBL/GenBank/DDBJ databases">
        <authorList>
            <person name="Zaccaron A."/>
            <person name="Stergiopoulos I."/>
        </authorList>
    </citation>
    <scope>NUCLEOTIDE SEQUENCE</scope>
    <source>
        <strain evidence="1">Race5_Kim</strain>
    </source>
</reference>
<proteinExistence type="predicted"/>